<feature type="transmembrane region" description="Helical" evidence="1">
    <location>
        <begin position="164"/>
        <end position="186"/>
    </location>
</feature>
<keyword evidence="3" id="KW-1185">Reference proteome</keyword>
<feature type="transmembrane region" description="Helical" evidence="1">
    <location>
        <begin position="135"/>
        <end position="158"/>
    </location>
</feature>
<keyword evidence="1" id="KW-1133">Transmembrane helix</keyword>
<gene>
    <name evidence="2" type="ORF">OOJ09_31370</name>
</gene>
<evidence type="ECO:0000313" key="3">
    <source>
        <dbReference type="Proteomes" id="UP001152178"/>
    </source>
</evidence>
<feature type="transmembrane region" description="Helical" evidence="1">
    <location>
        <begin position="111"/>
        <end position="128"/>
    </location>
</feature>
<evidence type="ECO:0000256" key="1">
    <source>
        <dbReference type="SAM" id="Phobius"/>
    </source>
</evidence>
<dbReference type="Proteomes" id="UP001152178">
    <property type="component" value="Unassembled WGS sequence"/>
</dbReference>
<reference evidence="2" key="1">
    <citation type="submission" date="2022-11" db="EMBL/GenBank/DDBJ databases">
        <authorList>
            <person name="Coimbra C."/>
        </authorList>
    </citation>
    <scope>NUCLEOTIDE SEQUENCE</scope>
    <source>
        <strain evidence="2">Jales19</strain>
    </source>
</reference>
<keyword evidence="1" id="KW-0812">Transmembrane</keyword>
<organism evidence="2 3">
    <name type="scientific">Mesorhizobium qingshengii</name>
    <dbReference type="NCBI Taxonomy" id="1165689"/>
    <lineage>
        <taxon>Bacteria</taxon>
        <taxon>Pseudomonadati</taxon>
        <taxon>Pseudomonadota</taxon>
        <taxon>Alphaproteobacteria</taxon>
        <taxon>Hyphomicrobiales</taxon>
        <taxon>Phyllobacteriaceae</taxon>
        <taxon>Mesorhizobium</taxon>
    </lineage>
</organism>
<keyword evidence="1" id="KW-0472">Membrane</keyword>
<dbReference type="RefSeq" id="WP_269908925.1">
    <property type="nucleotide sequence ID" value="NZ_JAPFQA010000036.1"/>
</dbReference>
<feature type="transmembrane region" description="Helical" evidence="1">
    <location>
        <begin position="26"/>
        <end position="47"/>
    </location>
</feature>
<dbReference type="EMBL" id="JAPFQA010000036">
    <property type="protein sequence ID" value="MCZ8548677.1"/>
    <property type="molecule type" value="Genomic_DNA"/>
</dbReference>
<evidence type="ECO:0000313" key="2">
    <source>
        <dbReference type="EMBL" id="MCZ8548677.1"/>
    </source>
</evidence>
<protein>
    <recommendedName>
        <fullName evidence="4">DUF202 domain-containing protein</fullName>
    </recommendedName>
</protein>
<proteinExistence type="predicted"/>
<name>A0ABT4R4B1_9HYPH</name>
<sequence>MKDYATFILMGEEDFVDGFFANRVALVRWTSAMLAISALLFASAVLMEGSGYREPARMAAHDEAAGAQEQGGHDEAAESSIVKQGDVGADVGETGNHAEQTVLGVNLETPWLVWGFVGVSIMLAAAVLRLGKATLLLAILLAGAAAILDGREVFLQLARANASVASLAVLSALAHAAVVILAVLAWHAQAGPATGRHTHEH</sequence>
<comment type="caution">
    <text evidence="2">The sequence shown here is derived from an EMBL/GenBank/DDBJ whole genome shotgun (WGS) entry which is preliminary data.</text>
</comment>
<accession>A0ABT4R4B1</accession>
<evidence type="ECO:0008006" key="4">
    <source>
        <dbReference type="Google" id="ProtNLM"/>
    </source>
</evidence>